<dbReference type="EMBL" id="VDMD01000055">
    <property type="protein sequence ID" value="TRM56919.1"/>
    <property type="molecule type" value="Genomic_DNA"/>
</dbReference>
<evidence type="ECO:0000313" key="1">
    <source>
        <dbReference type="EMBL" id="TRM56919.1"/>
    </source>
</evidence>
<dbReference type="Proteomes" id="UP000320762">
    <property type="component" value="Unassembled WGS sequence"/>
</dbReference>
<evidence type="ECO:0000313" key="2">
    <source>
        <dbReference type="Proteomes" id="UP000320762"/>
    </source>
</evidence>
<name>A0A550BWJ2_9AGAR</name>
<reference evidence="1 2" key="1">
    <citation type="journal article" date="2019" name="New Phytol.">
        <title>Comparative genomics reveals unique wood-decay strategies and fruiting body development in the Schizophyllaceae.</title>
        <authorList>
            <person name="Almasi E."/>
            <person name="Sahu N."/>
            <person name="Krizsan K."/>
            <person name="Balint B."/>
            <person name="Kovacs G.M."/>
            <person name="Kiss B."/>
            <person name="Cseklye J."/>
            <person name="Drula E."/>
            <person name="Henrissat B."/>
            <person name="Nagy I."/>
            <person name="Chovatia M."/>
            <person name="Adam C."/>
            <person name="LaButti K."/>
            <person name="Lipzen A."/>
            <person name="Riley R."/>
            <person name="Grigoriev I.V."/>
            <person name="Nagy L.G."/>
        </authorList>
    </citation>
    <scope>NUCLEOTIDE SEQUENCE [LARGE SCALE GENOMIC DNA]</scope>
    <source>
        <strain evidence="1 2">NL-1724</strain>
    </source>
</reference>
<proteinExistence type="predicted"/>
<comment type="caution">
    <text evidence="1">The sequence shown here is derived from an EMBL/GenBank/DDBJ whole genome shotgun (WGS) entry which is preliminary data.</text>
</comment>
<dbReference type="OrthoDB" id="2786563at2759"/>
<dbReference type="SUPFAM" id="SSF52047">
    <property type="entry name" value="RNI-like"/>
    <property type="match status" value="1"/>
</dbReference>
<sequence length="722" mass="81046">MTTTVQRLQVLPEELIRDVLVDVLDIPTDPEFFKLDGDRRSHSALRWGNQNVELRAFERRPPALLLVCKDWQRICTPLLYRTAIIRSRGQAESLIAAIAKRPDLAVRVKRLRLEGSFGMEAFRLLKATTHLTHLALVLHVYANEGISTMVRGLQLDHISPIVLVLADTMKSSKNRTQLVNTLEEVVPKWTRLQAVHMSCMRLRYGSPAGDTDAIVKHLSTAPSLHTVVFPEFDRPCLDLLRALGGNRDFASEKHDALSGSIAAHPRLRGLCIYTHGKPAAEAFTNGHPMQRKIWLRIFDFVKTSPQFNPAYWDLKIDLIDYILVCKLWRRIILPHIYANLSSVRQPRTQALIGTFGQNPALGRYVRSVTMSNQVDEDHFLDVDVILKTSPNLLVLTARQVNWSSFAALPQTAARIQKIIGLKIAKQFATMPTTCTDAESGASRVSSVTCSDIPAAPNGVTTVAASPVTEATIGHAMANAIAALREQDKKKPAKKELSVPLGPLMPFRALKTLHFEVSAKLKFKASDVPADVFPVLEHLTFTSCHTTVLKLFALFELPRLHHLALHGRAQTGQDAGDFLERHGPKLEVLDVAFFPTESVFELCTTLQTLFIRERKPPSEYTAGKWRSATLSAIRFTHEMPAKIQAQRPWGPVLETIDPENLPQLKVLHMGLSWPTTERAINSCFWIPYTELLLEKGIEIRDRASLPWIPRTERETLEAEEEEC</sequence>
<dbReference type="AlphaFoldDB" id="A0A550BWJ2"/>
<organism evidence="1 2">
    <name type="scientific">Schizophyllum amplum</name>
    <dbReference type="NCBI Taxonomy" id="97359"/>
    <lineage>
        <taxon>Eukaryota</taxon>
        <taxon>Fungi</taxon>
        <taxon>Dikarya</taxon>
        <taxon>Basidiomycota</taxon>
        <taxon>Agaricomycotina</taxon>
        <taxon>Agaricomycetes</taxon>
        <taxon>Agaricomycetidae</taxon>
        <taxon>Agaricales</taxon>
        <taxon>Schizophyllaceae</taxon>
        <taxon>Schizophyllum</taxon>
    </lineage>
</organism>
<gene>
    <name evidence="1" type="ORF">BD626DRAFT_516836</name>
</gene>
<protein>
    <submittedName>
        <fullName evidence="1">Uncharacterized protein</fullName>
    </submittedName>
</protein>
<keyword evidence="2" id="KW-1185">Reference proteome</keyword>
<accession>A0A550BWJ2</accession>